<dbReference type="GO" id="GO:0016887">
    <property type="term" value="F:ATP hydrolysis activity"/>
    <property type="evidence" value="ECO:0007669"/>
    <property type="project" value="InterPro"/>
</dbReference>
<name>A0A7J9SH70_9EURY</name>
<dbReference type="Gene3D" id="3.40.50.300">
    <property type="entry name" value="P-loop containing nucleotide triphosphate hydrolases"/>
    <property type="match status" value="1"/>
</dbReference>
<reference evidence="6 7" key="1">
    <citation type="submission" date="2020-08" db="EMBL/GenBank/DDBJ databases">
        <authorList>
            <person name="Seo M.-J."/>
        </authorList>
    </citation>
    <scope>NUCLEOTIDE SEQUENCE [LARGE SCALE GENOMIC DNA]</scope>
    <source>
        <strain evidence="6 7">MBLA0160</strain>
    </source>
</reference>
<evidence type="ECO:0000259" key="5">
    <source>
        <dbReference type="PROSITE" id="PS50893"/>
    </source>
</evidence>
<dbReference type="RefSeq" id="WP_185191707.1">
    <property type="nucleotide sequence ID" value="NZ_JACKXD010000001.1"/>
</dbReference>
<evidence type="ECO:0000313" key="6">
    <source>
        <dbReference type="EMBL" id="MBB6645346.1"/>
    </source>
</evidence>
<dbReference type="SMART" id="SM00382">
    <property type="entry name" value="AAA"/>
    <property type="match status" value="1"/>
</dbReference>
<comment type="similarity">
    <text evidence="1">Belongs to the ABC transporter superfamily.</text>
</comment>
<dbReference type="EMBL" id="JACKXD010000001">
    <property type="protein sequence ID" value="MBB6645346.1"/>
    <property type="molecule type" value="Genomic_DNA"/>
</dbReference>
<keyword evidence="2" id="KW-0813">Transport</keyword>
<protein>
    <submittedName>
        <fullName evidence="6">ABC transporter ATP-binding protein</fullName>
    </submittedName>
</protein>
<keyword evidence="4 6" id="KW-0067">ATP-binding</keyword>
<evidence type="ECO:0000256" key="2">
    <source>
        <dbReference type="ARBA" id="ARBA00022448"/>
    </source>
</evidence>
<dbReference type="InterPro" id="IPR003439">
    <property type="entry name" value="ABC_transporter-like_ATP-bd"/>
</dbReference>
<dbReference type="PANTHER" id="PTHR42711:SF5">
    <property type="entry name" value="ABC TRANSPORTER ATP-BINDING PROTEIN NATA"/>
    <property type="match status" value="1"/>
</dbReference>
<evidence type="ECO:0000313" key="7">
    <source>
        <dbReference type="Proteomes" id="UP000546257"/>
    </source>
</evidence>
<keyword evidence="7" id="KW-1185">Reference proteome</keyword>
<accession>A0A7J9SH70</accession>
<sequence length="316" mass="33094">MTAALVAEGVRKAYGDVTALDGVSLEIEAGEVFGLVGPNGAGKTTLVRALTGTARADGRVRVLDAAPTAVERSRIGLLPQSFSPAGRLTPRELLAQYAGRYDDAREPEAVLSDVGIDGPARERWYETLSGGQKRRVCVGIALVNDPEVLFLDEPTTGIDPAGRRALWGLLEDLAAGGTTVLLTSHSMAEVERLSDRVGFLNGGRLVAVGTPGDLIAAHGGRSRLVVEPGDGVAESDPTRMPAPDLADLDGGFEVSTRRGRIVVEGVGPRDIDRVVAAFDARGVDVESLTWTQPDLGDVYLAVTGESFEGGDGEAVR</sequence>
<dbReference type="AlphaFoldDB" id="A0A7J9SH70"/>
<comment type="caution">
    <text evidence="6">The sequence shown here is derived from an EMBL/GenBank/DDBJ whole genome shotgun (WGS) entry which is preliminary data.</text>
</comment>
<evidence type="ECO:0000256" key="1">
    <source>
        <dbReference type="ARBA" id="ARBA00005417"/>
    </source>
</evidence>
<dbReference type="Proteomes" id="UP000546257">
    <property type="component" value="Unassembled WGS sequence"/>
</dbReference>
<dbReference type="GO" id="GO:0005524">
    <property type="term" value="F:ATP binding"/>
    <property type="evidence" value="ECO:0007669"/>
    <property type="project" value="UniProtKB-KW"/>
</dbReference>
<dbReference type="PROSITE" id="PS00211">
    <property type="entry name" value="ABC_TRANSPORTER_1"/>
    <property type="match status" value="1"/>
</dbReference>
<feature type="domain" description="ABC transporter" evidence="5">
    <location>
        <begin position="5"/>
        <end position="227"/>
    </location>
</feature>
<evidence type="ECO:0000256" key="4">
    <source>
        <dbReference type="ARBA" id="ARBA00022840"/>
    </source>
</evidence>
<organism evidence="6 7">
    <name type="scientific">Halobellus ruber</name>
    <dbReference type="NCBI Taxonomy" id="2761102"/>
    <lineage>
        <taxon>Archaea</taxon>
        <taxon>Methanobacteriati</taxon>
        <taxon>Methanobacteriota</taxon>
        <taxon>Stenosarchaea group</taxon>
        <taxon>Halobacteria</taxon>
        <taxon>Halobacteriales</taxon>
        <taxon>Haloferacaceae</taxon>
        <taxon>Halobellus</taxon>
    </lineage>
</organism>
<dbReference type="SUPFAM" id="SSF52540">
    <property type="entry name" value="P-loop containing nucleoside triphosphate hydrolases"/>
    <property type="match status" value="1"/>
</dbReference>
<dbReference type="PANTHER" id="PTHR42711">
    <property type="entry name" value="ABC TRANSPORTER ATP-BINDING PROTEIN"/>
    <property type="match status" value="1"/>
</dbReference>
<dbReference type="CDD" id="cd03230">
    <property type="entry name" value="ABC_DR_subfamily_A"/>
    <property type="match status" value="1"/>
</dbReference>
<gene>
    <name evidence="6" type="ORF">H5V44_03375</name>
</gene>
<dbReference type="InterPro" id="IPR017871">
    <property type="entry name" value="ABC_transporter-like_CS"/>
</dbReference>
<dbReference type="PROSITE" id="PS50893">
    <property type="entry name" value="ABC_TRANSPORTER_2"/>
    <property type="match status" value="1"/>
</dbReference>
<dbReference type="InterPro" id="IPR050763">
    <property type="entry name" value="ABC_transporter_ATP-binding"/>
</dbReference>
<evidence type="ECO:0000256" key="3">
    <source>
        <dbReference type="ARBA" id="ARBA00022741"/>
    </source>
</evidence>
<dbReference type="InterPro" id="IPR027417">
    <property type="entry name" value="P-loop_NTPase"/>
</dbReference>
<keyword evidence="3" id="KW-0547">Nucleotide-binding</keyword>
<dbReference type="Pfam" id="PF00005">
    <property type="entry name" value="ABC_tran"/>
    <property type="match status" value="1"/>
</dbReference>
<dbReference type="InterPro" id="IPR003593">
    <property type="entry name" value="AAA+_ATPase"/>
</dbReference>
<proteinExistence type="inferred from homology"/>